<sequence length="24" mass="2927">MQFRHLRKASLSTVRLLLEREDEV</sequence>
<name>A0A2P2PGQ5_RHIMU</name>
<reference evidence="1" key="1">
    <citation type="submission" date="2018-02" db="EMBL/GenBank/DDBJ databases">
        <title>Rhizophora mucronata_Transcriptome.</title>
        <authorList>
            <person name="Meera S.P."/>
            <person name="Sreeshan A."/>
            <person name="Augustine A."/>
        </authorList>
    </citation>
    <scope>NUCLEOTIDE SEQUENCE</scope>
    <source>
        <tissue evidence="1">Leaf</tissue>
    </source>
</reference>
<protein>
    <submittedName>
        <fullName evidence="1">Uncharacterized protein</fullName>
    </submittedName>
</protein>
<organism evidence="1">
    <name type="scientific">Rhizophora mucronata</name>
    <name type="common">Asiatic mangrove</name>
    <dbReference type="NCBI Taxonomy" id="61149"/>
    <lineage>
        <taxon>Eukaryota</taxon>
        <taxon>Viridiplantae</taxon>
        <taxon>Streptophyta</taxon>
        <taxon>Embryophyta</taxon>
        <taxon>Tracheophyta</taxon>
        <taxon>Spermatophyta</taxon>
        <taxon>Magnoliopsida</taxon>
        <taxon>eudicotyledons</taxon>
        <taxon>Gunneridae</taxon>
        <taxon>Pentapetalae</taxon>
        <taxon>rosids</taxon>
        <taxon>fabids</taxon>
        <taxon>Malpighiales</taxon>
        <taxon>Rhizophoraceae</taxon>
        <taxon>Rhizophora</taxon>
    </lineage>
</organism>
<dbReference type="EMBL" id="GGEC01073378">
    <property type="protein sequence ID" value="MBX53862.1"/>
    <property type="molecule type" value="Transcribed_RNA"/>
</dbReference>
<evidence type="ECO:0000313" key="1">
    <source>
        <dbReference type="EMBL" id="MBX53862.1"/>
    </source>
</evidence>
<accession>A0A2P2PGQ5</accession>
<dbReference type="AlphaFoldDB" id="A0A2P2PGQ5"/>
<proteinExistence type="predicted"/>